<dbReference type="Proteomes" id="UP000887575">
    <property type="component" value="Unassembled WGS sequence"/>
</dbReference>
<accession>A0AAF3ERU9</accession>
<dbReference type="AlphaFoldDB" id="A0AAF3ERU9"/>
<evidence type="ECO:0000313" key="2">
    <source>
        <dbReference type="Proteomes" id="UP000887575"/>
    </source>
</evidence>
<protein>
    <submittedName>
        <fullName evidence="3">Uncharacterized protein</fullName>
    </submittedName>
</protein>
<evidence type="ECO:0000313" key="3">
    <source>
        <dbReference type="WBParaSite" id="MBELARI_LOCUS16830"/>
    </source>
</evidence>
<proteinExistence type="predicted"/>
<feature type="transmembrane region" description="Helical" evidence="1">
    <location>
        <begin position="101"/>
        <end position="123"/>
    </location>
</feature>
<organism evidence="2 3">
    <name type="scientific">Mesorhabditis belari</name>
    <dbReference type="NCBI Taxonomy" id="2138241"/>
    <lineage>
        <taxon>Eukaryota</taxon>
        <taxon>Metazoa</taxon>
        <taxon>Ecdysozoa</taxon>
        <taxon>Nematoda</taxon>
        <taxon>Chromadorea</taxon>
        <taxon>Rhabditida</taxon>
        <taxon>Rhabditina</taxon>
        <taxon>Rhabditomorpha</taxon>
        <taxon>Rhabditoidea</taxon>
        <taxon>Rhabditidae</taxon>
        <taxon>Mesorhabditinae</taxon>
        <taxon>Mesorhabditis</taxon>
    </lineage>
</organism>
<keyword evidence="2" id="KW-1185">Reference proteome</keyword>
<feature type="transmembrane region" description="Helical" evidence="1">
    <location>
        <begin position="143"/>
        <end position="164"/>
    </location>
</feature>
<keyword evidence="1" id="KW-0812">Transmembrane</keyword>
<reference evidence="3" key="1">
    <citation type="submission" date="2024-02" db="UniProtKB">
        <authorList>
            <consortium name="WormBaseParasite"/>
        </authorList>
    </citation>
    <scope>IDENTIFICATION</scope>
</reference>
<feature type="transmembrane region" description="Helical" evidence="1">
    <location>
        <begin position="39"/>
        <end position="57"/>
    </location>
</feature>
<keyword evidence="1" id="KW-1133">Transmembrane helix</keyword>
<feature type="transmembrane region" description="Helical" evidence="1">
    <location>
        <begin position="69"/>
        <end position="89"/>
    </location>
</feature>
<keyword evidence="1" id="KW-0472">Membrane</keyword>
<evidence type="ECO:0000256" key="1">
    <source>
        <dbReference type="SAM" id="Phobius"/>
    </source>
</evidence>
<name>A0AAF3ERU9_9BILA</name>
<sequence>MTRDWLFRPCWVGKFESPVRPEKYGPCGIKISIVRLIRWFYLAQLLFALPVGGWWTIETYHSERQSQSILAIAFLVYMLAVTVVGLILSYTTRPLPHQLHWFAVVVYLSPILVKSINIFAAGIRTFFLDNKFRAQNELPQELGLSISFADLLLWSGIVIFYYFVHLYISMRFLNFIYQHQLDIEVNGPTLPFIDSNRETTAKRSTSLIEGHSGYMNFLFKR</sequence>
<dbReference type="WBParaSite" id="MBELARI_LOCUS16830">
    <property type="protein sequence ID" value="MBELARI_LOCUS16830"/>
    <property type="gene ID" value="MBELARI_LOCUS16830"/>
</dbReference>